<keyword evidence="15" id="KW-0234">DNA repair</keyword>
<dbReference type="GO" id="GO:0070192">
    <property type="term" value="P:chromosome organization involved in meiotic cell cycle"/>
    <property type="evidence" value="ECO:0007669"/>
    <property type="project" value="TreeGrafter"/>
</dbReference>
<evidence type="ECO:0000256" key="13">
    <source>
        <dbReference type="ARBA" id="ARBA00022842"/>
    </source>
</evidence>
<comment type="cofactor">
    <cofactor evidence="1">
        <name>Zn(2+)</name>
        <dbReference type="ChEBI" id="CHEBI:29105"/>
    </cofactor>
</comment>
<dbReference type="PANTHER" id="PTHR18867">
    <property type="entry name" value="RAD50"/>
    <property type="match status" value="1"/>
</dbReference>
<dbReference type="GO" id="GO:0043047">
    <property type="term" value="F:single-stranded telomeric DNA binding"/>
    <property type="evidence" value="ECO:0007669"/>
    <property type="project" value="TreeGrafter"/>
</dbReference>
<sequence>MREADYDKAFNDLEAKKEFDKKRQMLRERERSLEVELRDLKAKEQPLRQQVQEKIKQNNRARDKARAAENRLRTTAQTCRTDVRAFSGAQRDVEAGISKNLPDALESIRARLQEAETTVAENEAGAREHDRTMQGKVLMSDKQGHHKKILKDNIDYRALKRELKEKKKEVADVEKEISKTDSENVRGKMEDIEEERLGKTQTRAELKGRLHGLKGQIRGYEAKLNSDTYRNIEEKHRRKMIEHRTTEMAVTDLDKYWTALDKALLRFHTMKIADINKIIRELWAMTYSGEDIDMIEIVSGDDEDSGKAKRSYNYRVVMRKNDATLDMKGRCSAGQRVLASVVIRLALAETFCVSCGILALDEPTTNLDHNNKVGLAHALAKIISSRSKQANFQLITITHDEEFVQTMRTELGTQGGFSMPEFYWRISREEMSRGKFYSRIDRLDWEDM</sequence>
<evidence type="ECO:0000256" key="18">
    <source>
        <dbReference type="ARBA" id="ARBA00049360"/>
    </source>
</evidence>
<dbReference type="AlphaFoldDB" id="D7FQL8"/>
<gene>
    <name evidence="21" type="ORF">Esi_0203_0057</name>
</gene>
<evidence type="ECO:0000256" key="6">
    <source>
        <dbReference type="ARBA" id="ARBA00022454"/>
    </source>
</evidence>
<dbReference type="GO" id="GO:0030870">
    <property type="term" value="C:Mre11 complex"/>
    <property type="evidence" value="ECO:0007669"/>
    <property type="project" value="TreeGrafter"/>
</dbReference>
<proteinExistence type="inferred from homology"/>
<dbReference type="OrthoDB" id="18797at2759"/>
<dbReference type="eggNOG" id="KOG0962">
    <property type="taxonomic scope" value="Eukaryota"/>
</dbReference>
<evidence type="ECO:0000256" key="16">
    <source>
        <dbReference type="ARBA" id="ARBA00023242"/>
    </source>
</evidence>
<evidence type="ECO:0000256" key="15">
    <source>
        <dbReference type="ARBA" id="ARBA00023204"/>
    </source>
</evidence>
<evidence type="ECO:0000256" key="10">
    <source>
        <dbReference type="ARBA" id="ARBA00022801"/>
    </source>
</evidence>
<keyword evidence="14 19" id="KW-0175">Coiled coil</keyword>
<evidence type="ECO:0000256" key="5">
    <source>
        <dbReference type="ARBA" id="ARBA00017893"/>
    </source>
</evidence>
<keyword evidence="6" id="KW-0158">Chromosome</keyword>
<evidence type="ECO:0000313" key="22">
    <source>
        <dbReference type="Proteomes" id="UP000002630"/>
    </source>
</evidence>
<dbReference type="GO" id="GO:0005524">
    <property type="term" value="F:ATP binding"/>
    <property type="evidence" value="ECO:0007669"/>
    <property type="project" value="UniProtKB-KW"/>
</dbReference>
<dbReference type="GO" id="GO:0007004">
    <property type="term" value="P:telomere maintenance via telomerase"/>
    <property type="evidence" value="ECO:0007669"/>
    <property type="project" value="TreeGrafter"/>
</dbReference>
<keyword evidence="13" id="KW-0460">Magnesium</keyword>
<keyword evidence="10" id="KW-0378">Hydrolase</keyword>
<keyword evidence="16" id="KW-0539">Nucleus</keyword>
<dbReference type="GO" id="GO:0016787">
    <property type="term" value="F:hydrolase activity"/>
    <property type="evidence" value="ECO:0007669"/>
    <property type="project" value="UniProtKB-KW"/>
</dbReference>
<feature type="coiled-coil region" evidence="19">
    <location>
        <begin position="149"/>
        <end position="223"/>
    </location>
</feature>
<keyword evidence="22" id="KW-1185">Reference proteome</keyword>
<keyword evidence="11" id="KW-0862">Zinc</keyword>
<evidence type="ECO:0000256" key="12">
    <source>
        <dbReference type="ARBA" id="ARBA00022840"/>
    </source>
</evidence>
<evidence type="ECO:0000256" key="2">
    <source>
        <dbReference type="ARBA" id="ARBA00004123"/>
    </source>
</evidence>
<evidence type="ECO:0000256" key="4">
    <source>
        <dbReference type="ARBA" id="ARBA00009439"/>
    </source>
</evidence>
<name>D7FQL8_ECTSI</name>
<feature type="region of interest" description="Disordered" evidence="20">
    <location>
        <begin position="46"/>
        <end position="70"/>
    </location>
</feature>
<evidence type="ECO:0000256" key="11">
    <source>
        <dbReference type="ARBA" id="ARBA00022833"/>
    </source>
</evidence>
<evidence type="ECO:0000256" key="17">
    <source>
        <dbReference type="ARBA" id="ARBA00023254"/>
    </source>
</evidence>
<dbReference type="EMBL" id="FN648380">
    <property type="protein sequence ID" value="CBJ30613.1"/>
    <property type="molecule type" value="Genomic_DNA"/>
</dbReference>
<dbReference type="STRING" id="2880.D7FQL8"/>
<evidence type="ECO:0000256" key="1">
    <source>
        <dbReference type="ARBA" id="ARBA00001947"/>
    </source>
</evidence>
<dbReference type="GO" id="GO:0003691">
    <property type="term" value="F:double-stranded telomeric DNA binding"/>
    <property type="evidence" value="ECO:0007669"/>
    <property type="project" value="TreeGrafter"/>
</dbReference>
<comment type="catalytic activity">
    <reaction evidence="18">
        <text>ATP + H2O = ADP + phosphate + H(+)</text>
        <dbReference type="Rhea" id="RHEA:13065"/>
        <dbReference type="ChEBI" id="CHEBI:15377"/>
        <dbReference type="ChEBI" id="CHEBI:15378"/>
        <dbReference type="ChEBI" id="CHEBI:30616"/>
        <dbReference type="ChEBI" id="CHEBI:43474"/>
        <dbReference type="ChEBI" id="CHEBI:456216"/>
    </reaction>
</comment>
<dbReference type="FunFam" id="3.40.50.300:FF:000593">
    <property type="entry name" value="DNA repair protein RAD50"/>
    <property type="match status" value="1"/>
</dbReference>
<keyword evidence="7" id="KW-0479">Metal-binding</keyword>
<keyword evidence="8" id="KW-0547">Nucleotide-binding</keyword>
<dbReference type="GO" id="GO:0051880">
    <property type="term" value="F:G-quadruplex DNA binding"/>
    <property type="evidence" value="ECO:0007669"/>
    <property type="project" value="TreeGrafter"/>
</dbReference>
<dbReference type="GO" id="GO:0006302">
    <property type="term" value="P:double-strand break repair"/>
    <property type="evidence" value="ECO:0007669"/>
    <property type="project" value="TreeGrafter"/>
</dbReference>
<evidence type="ECO:0000256" key="19">
    <source>
        <dbReference type="SAM" id="Coils"/>
    </source>
</evidence>
<keyword evidence="12" id="KW-0067">ATP-binding</keyword>
<dbReference type="Proteomes" id="UP000002630">
    <property type="component" value="Linkage Group LG02"/>
</dbReference>
<dbReference type="GO" id="GO:0000722">
    <property type="term" value="P:telomere maintenance via recombination"/>
    <property type="evidence" value="ECO:0007669"/>
    <property type="project" value="TreeGrafter"/>
</dbReference>
<dbReference type="InterPro" id="IPR027417">
    <property type="entry name" value="P-loop_NTPase"/>
</dbReference>
<reference evidence="21 22" key="1">
    <citation type="journal article" date="2010" name="Nature">
        <title>The Ectocarpus genome and the independent evolution of multicellularity in brown algae.</title>
        <authorList>
            <person name="Cock J.M."/>
            <person name="Sterck L."/>
            <person name="Rouze P."/>
            <person name="Scornet D."/>
            <person name="Allen A.E."/>
            <person name="Amoutzias G."/>
            <person name="Anthouard V."/>
            <person name="Artiguenave F."/>
            <person name="Aury J.M."/>
            <person name="Badger J.H."/>
            <person name="Beszteri B."/>
            <person name="Billiau K."/>
            <person name="Bonnet E."/>
            <person name="Bothwell J.H."/>
            <person name="Bowler C."/>
            <person name="Boyen C."/>
            <person name="Brownlee C."/>
            <person name="Carrano C.J."/>
            <person name="Charrier B."/>
            <person name="Cho G.Y."/>
            <person name="Coelho S.M."/>
            <person name="Collen J."/>
            <person name="Corre E."/>
            <person name="Da Silva C."/>
            <person name="Delage L."/>
            <person name="Delaroque N."/>
            <person name="Dittami S.M."/>
            <person name="Doulbeau S."/>
            <person name="Elias M."/>
            <person name="Farnham G."/>
            <person name="Gachon C.M."/>
            <person name="Gschloessl B."/>
            <person name="Heesch S."/>
            <person name="Jabbari K."/>
            <person name="Jubin C."/>
            <person name="Kawai H."/>
            <person name="Kimura K."/>
            <person name="Kloareg B."/>
            <person name="Kupper F.C."/>
            <person name="Lang D."/>
            <person name="Le Bail A."/>
            <person name="Leblanc C."/>
            <person name="Lerouge P."/>
            <person name="Lohr M."/>
            <person name="Lopez P.J."/>
            <person name="Martens C."/>
            <person name="Maumus F."/>
            <person name="Michel G."/>
            <person name="Miranda-Saavedra D."/>
            <person name="Morales J."/>
            <person name="Moreau H."/>
            <person name="Motomura T."/>
            <person name="Nagasato C."/>
            <person name="Napoli C.A."/>
            <person name="Nelson D.R."/>
            <person name="Nyvall-Collen P."/>
            <person name="Peters A.F."/>
            <person name="Pommier C."/>
            <person name="Potin P."/>
            <person name="Poulain J."/>
            <person name="Quesneville H."/>
            <person name="Read B."/>
            <person name="Rensing S.A."/>
            <person name="Ritter A."/>
            <person name="Rousvoal S."/>
            <person name="Samanta M."/>
            <person name="Samson G."/>
            <person name="Schroeder D.C."/>
            <person name="Segurens B."/>
            <person name="Strittmatter M."/>
            <person name="Tonon T."/>
            <person name="Tregear J.W."/>
            <person name="Valentin K."/>
            <person name="von Dassow P."/>
            <person name="Yamagishi T."/>
            <person name="Van de Peer Y."/>
            <person name="Wincker P."/>
        </authorList>
    </citation>
    <scope>NUCLEOTIDE SEQUENCE [LARGE SCALE GENOMIC DNA]</scope>
    <source>
        <strain evidence="22">Ec32 / CCAP1310/4</strain>
    </source>
</reference>
<organism evidence="21 22">
    <name type="scientific">Ectocarpus siliculosus</name>
    <name type="common">Brown alga</name>
    <name type="synonym">Conferva siliculosa</name>
    <dbReference type="NCBI Taxonomy" id="2880"/>
    <lineage>
        <taxon>Eukaryota</taxon>
        <taxon>Sar</taxon>
        <taxon>Stramenopiles</taxon>
        <taxon>Ochrophyta</taxon>
        <taxon>PX clade</taxon>
        <taxon>Phaeophyceae</taxon>
        <taxon>Ectocarpales</taxon>
        <taxon>Ectocarpaceae</taxon>
        <taxon>Ectocarpus</taxon>
    </lineage>
</organism>
<evidence type="ECO:0000256" key="3">
    <source>
        <dbReference type="ARBA" id="ARBA00004286"/>
    </source>
</evidence>
<dbReference type="GO" id="GO:0000794">
    <property type="term" value="C:condensed nuclear chromosome"/>
    <property type="evidence" value="ECO:0007669"/>
    <property type="project" value="TreeGrafter"/>
</dbReference>
<evidence type="ECO:0000313" key="21">
    <source>
        <dbReference type="EMBL" id="CBJ30613.1"/>
    </source>
</evidence>
<comment type="subcellular location">
    <subcellularLocation>
        <location evidence="3">Chromosome</location>
    </subcellularLocation>
    <subcellularLocation>
        <location evidence="2">Nucleus</location>
    </subcellularLocation>
</comment>
<dbReference type="InParanoid" id="D7FQL8"/>
<accession>D7FQL8</accession>
<keyword evidence="17" id="KW-0469">Meiosis</keyword>
<dbReference type="PANTHER" id="PTHR18867:SF12">
    <property type="entry name" value="DNA REPAIR PROTEIN RAD50"/>
    <property type="match status" value="1"/>
</dbReference>
<evidence type="ECO:0000256" key="9">
    <source>
        <dbReference type="ARBA" id="ARBA00022763"/>
    </source>
</evidence>
<dbReference type="GO" id="GO:0046872">
    <property type="term" value="F:metal ion binding"/>
    <property type="evidence" value="ECO:0007669"/>
    <property type="project" value="UniProtKB-KW"/>
</dbReference>
<dbReference type="EMBL" id="FN649727">
    <property type="protein sequence ID" value="CBJ30613.1"/>
    <property type="molecule type" value="Genomic_DNA"/>
</dbReference>
<evidence type="ECO:0000256" key="8">
    <source>
        <dbReference type="ARBA" id="ARBA00022741"/>
    </source>
</evidence>
<evidence type="ECO:0000256" key="20">
    <source>
        <dbReference type="SAM" id="MobiDB-lite"/>
    </source>
</evidence>
<keyword evidence="9" id="KW-0227">DNA damage</keyword>
<evidence type="ECO:0000256" key="7">
    <source>
        <dbReference type="ARBA" id="ARBA00022723"/>
    </source>
</evidence>
<dbReference type="Gene3D" id="3.40.50.300">
    <property type="entry name" value="P-loop containing nucleotide triphosphate hydrolases"/>
    <property type="match status" value="1"/>
</dbReference>
<protein>
    <recommendedName>
        <fullName evidence="5">DNA repair protein RAD50</fullName>
    </recommendedName>
</protein>
<dbReference type="SUPFAM" id="SSF52540">
    <property type="entry name" value="P-loop containing nucleoside triphosphate hydrolases"/>
    <property type="match status" value="1"/>
</dbReference>
<evidence type="ECO:0000256" key="14">
    <source>
        <dbReference type="ARBA" id="ARBA00023054"/>
    </source>
</evidence>
<comment type="similarity">
    <text evidence="4">Belongs to the SMC family. RAD50 subfamily.</text>
</comment>